<feature type="region of interest" description="Disordered" evidence="1">
    <location>
        <begin position="290"/>
        <end position="330"/>
    </location>
</feature>
<dbReference type="OrthoDB" id="10067219at2759"/>
<dbReference type="EMBL" id="CAIIXF020000274">
    <property type="protein sequence ID" value="CAH1803138.1"/>
    <property type="molecule type" value="Genomic_DNA"/>
</dbReference>
<reference evidence="3" key="1">
    <citation type="submission" date="2022-03" db="EMBL/GenBank/DDBJ databases">
        <authorList>
            <person name="Martin C."/>
        </authorList>
    </citation>
    <scope>NUCLEOTIDE SEQUENCE</scope>
</reference>
<dbReference type="Pfam" id="PF02198">
    <property type="entry name" value="SAM_PNT"/>
    <property type="match status" value="1"/>
</dbReference>
<evidence type="ECO:0000259" key="2">
    <source>
        <dbReference type="PROSITE" id="PS51433"/>
    </source>
</evidence>
<feature type="compositionally biased region" description="Polar residues" evidence="1">
    <location>
        <begin position="290"/>
        <end position="305"/>
    </location>
</feature>
<proteinExistence type="predicted"/>
<organism evidence="3 4">
    <name type="scientific">Owenia fusiformis</name>
    <name type="common">Polychaete worm</name>
    <dbReference type="NCBI Taxonomy" id="6347"/>
    <lineage>
        <taxon>Eukaryota</taxon>
        <taxon>Metazoa</taxon>
        <taxon>Spiralia</taxon>
        <taxon>Lophotrochozoa</taxon>
        <taxon>Annelida</taxon>
        <taxon>Polychaeta</taxon>
        <taxon>Sedentaria</taxon>
        <taxon>Canalipalpata</taxon>
        <taxon>Sabellida</taxon>
        <taxon>Oweniida</taxon>
        <taxon>Oweniidae</taxon>
        <taxon>Owenia</taxon>
    </lineage>
</organism>
<evidence type="ECO:0000256" key="1">
    <source>
        <dbReference type="SAM" id="MobiDB-lite"/>
    </source>
</evidence>
<name>A0A8S4QBH4_OWEFU</name>
<dbReference type="SMART" id="SM00251">
    <property type="entry name" value="SAM_PNT"/>
    <property type="match status" value="1"/>
</dbReference>
<evidence type="ECO:0000313" key="3">
    <source>
        <dbReference type="EMBL" id="CAH1803138.1"/>
    </source>
</evidence>
<accession>A0A8S4QBH4</accession>
<dbReference type="SUPFAM" id="SSF47769">
    <property type="entry name" value="SAM/Pointed domain"/>
    <property type="match status" value="1"/>
</dbReference>
<feature type="non-terminal residue" evidence="3">
    <location>
        <position position="1"/>
    </location>
</feature>
<protein>
    <recommendedName>
        <fullName evidence="2">PNT domain-containing protein</fullName>
    </recommendedName>
</protein>
<sequence length="330" mass="36971">MMATAIPMAFTVKTEPNCVISKGGIQWGDCTNKGQKLVQGSAQTYVFSEQFQDLTDHNQNKSAFTPTGSQYVIKETIQTDAADCRTQKICAYSGLDSPMLYPKGQEVASSRLGKGVKTCFDLAGTSNRRIHMTTDPVMWSVEQVRNWLLWCTQEYNLHDLDINKFENIDGSVICKYSTSELCRLTSPYIGEILMSHLTFLRTEADRRSFDGACSSLPGNGFSSNDIYASFKISKVKVGVINELMSDIKHLEMQMQAIKQQPMDVYHPCTFPAFTPNMHIYPGNYDSSYSKSSWGQPNGDNQSYSHTPLPVPPMSKPAMETTQWRPPQNSI</sequence>
<dbReference type="AlphaFoldDB" id="A0A8S4QBH4"/>
<gene>
    <name evidence="3" type="ORF">OFUS_LOCUS26757</name>
</gene>
<keyword evidence="4" id="KW-1185">Reference proteome</keyword>
<dbReference type="Gene3D" id="1.10.150.50">
    <property type="entry name" value="Transcription Factor, Ets-1"/>
    <property type="match status" value="1"/>
</dbReference>
<dbReference type="GO" id="GO:0043565">
    <property type="term" value="F:sequence-specific DNA binding"/>
    <property type="evidence" value="ECO:0007669"/>
    <property type="project" value="InterPro"/>
</dbReference>
<evidence type="ECO:0000313" key="4">
    <source>
        <dbReference type="Proteomes" id="UP000749559"/>
    </source>
</evidence>
<feature type="non-terminal residue" evidence="3">
    <location>
        <position position="330"/>
    </location>
</feature>
<dbReference type="Proteomes" id="UP000749559">
    <property type="component" value="Unassembled WGS sequence"/>
</dbReference>
<dbReference type="InterPro" id="IPR003118">
    <property type="entry name" value="Pointed_dom"/>
</dbReference>
<dbReference type="InterPro" id="IPR013761">
    <property type="entry name" value="SAM/pointed_sf"/>
</dbReference>
<comment type="caution">
    <text evidence="3">The sequence shown here is derived from an EMBL/GenBank/DDBJ whole genome shotgun (WGS) entry which is preliminary data.</text>
</comment>
<dbReference type="PROSITE" id="PS51433">
    <property type="entry name" value="PNT"/>
    <property type="match status" value="1"/>
</dbReference>
<feature type="compositionally biased region" description="Polar residues" evidence="1">
    <location>
        <begin position="319"/>
        <end position="330"/>
    </location>
</feature>
<feature type="domain" description="PNT" evidence="2">
    <location>
        <begin position="118"/>
        <end position="204"/>
    </location>
</feature>